<comment type="caution">
    <text evidence="1">The sequence shown here is derived from an EMBL/GenBank/DDBJ whole genome shotgun (WGS) entry which is preliminary data.</text>
</comment>
<gene>
    <name evidence="1" type="ORF">DKX38_020416</name>
</gene>
<dbReference type="Proteomes" id="UP000326939">
    <property type="component" value="Chromosome 14"/>
</dbReference>
<organism evidence="1 2">
    <name type="scientific">Salix brachista</name>
    <dbReference type="NCBI Taxonomy" id="2182728"/>
    <lineage>
        <taxon>Eukaryota</taxon>
        <taxon>Viridiplantae</taxon>
        <taxon>Streptophyta</taxon>
        <taxon>Embryophyta</taxon>
        <taxon>Tracheophyta</taxon>
        <taxon>Spermatophyta</taxon>
        <taxon>Magnoliopsida</taxon>
        <taxon>eudicotyledons</taxon>
        <taxon>Gunneridae</taxon>
        <taxon>Pentapetalae</taxon>
        <taxon>rosids</taxon>
        <taxon>fabids</taxon>
        <taxon>Malpighiales</taxon>
        <taxon>Salicaceae</taxon>
        <taxon>Saliceae</taxon>
        <taxon>Salix</taxon>
    </lineage>
</organism>
<sequence length="74" mass="8245">MEETSTSTWIADCLVLLSILFYYYLTLMVLASYSNVLLVSAGHHSSSTLNCFSPPRIADSQTVKRIKRKGEKSA</sequence>
<dbReference type="EMBL" id="VDCV01000014">
    <property type="protein sequence ID" value="KAB5526569.1"/>
    <property type="molecule type" value="Genomic_DNA"/>
</dbReference>
<protein>
    <submittedName>
        <fullName evidence="1">Uncharacterized protein</fullName>
    </submittedName>
</protein>
<accession>A0A5N5K5A3</accession>
<name>A0A5N5K5A3_9ROSI</name>
<evidence type="ECO:0000313" key="2">
    <source>
        <dbReference type="Proteomes" id="UP000326939"/>
    </source>
</evidence>
<dbReference type="AlphaFoldDB" id="A0A5N5K5A3"/>
<proteinExistence type="predicted"/>
<reference evidence="2" key="1">
    <citation type="journal article" date="2019" name="Gigascience">
        <title>De novo genome assembly of the endangered Acer yangbiense, a plant species with extremely small populations endemic to Yunnan Province, China.</title>
        <authorList>
            <person name="Yang J."/>
            <person name="Wariss H.M."/>
            <person name="Tao L."/>
            <person name="Zhang R."/>
            <person name="Yun Q."/>
            <person name="Hollingsworth P."/>
            <person name="Dao Z."/>
            <person name="Luo G."/>
            <person name="Guo H."/>
            <person name="Ma Y."/>
            <person name="Sun W."/>
        </authorList>
    </citation>
    <scope>NUCLEOTIDE SEQUENCE [LARGE SCALE GENOMIC DNA]</scope>
    <source>
        <strain evidence="2">cv. br00</strain>
    </source>
</reference>
<keyword evidence="2" id="KW-1185">Reference proteome</keyword>
<evidence type="ECO:0000313" key="1">
    <source>
        <dbReference type="EMBL" id="KAB5526569.1"/>
    </source>
</evidence>